<dbReference type="InterPro" id="IPR002586">
    <property type="entry name" value="CobQ/CobB/MinD/ParA_Nub-bd_dom"/>
</dbReference>
<evidence type="ECO:0000259" key="8">
    <source>
        <dbReference type="Pfam" id="PF01656"/>
    </source>
</evidence>
<dbReference type="InterPro" id="IPR004484">
    <property type="entry name" value="CbiA/CobB_synth"/>
</dbReference>
<dbReference type="SUPFAM" id="SSF52540">
    <property type="entry name" value="P-loop containing nucleoside triphosphate hydrolases"/>
    <property type="match status" value="1"/>
</dbReference>
<evidence type="ECO:0000256" key="6">
    <source>
        <dbReference type="ARBA" id="ARBA00022962"/>
    </source>
</evidence>
<comment type="domain">
    <text evidence="7">Comprises of two domains. The C-terminal domain contains the binding site for glutamine and catalyzes the hydrolysis of this substrate to glutamate and ammonia. The N-terminal domain is anticipated to bind ATP and hydrogenobyrinate and catalyzes the ultimate synthesis of the diamide product. The ammonia produced via the glutaminase domain is probably translocated to the adjacent domain via a molecular tunnel, where it reacts with an activated intermediate.</text>
</comment>
<dbReference type="InterPro" id="IPR027417">
    <property type="entry name" value="P-loop_NTPase"/>
</dbReference>
<dbReference type="Pfam" id="PF07685">
    <property type="entry name" value="GATase_3"/>
    <property type="match status" value="1"/>
</dbReference>
<dbReference type="CDD" id="cd03130">
    <property type="entry name" value="GATase1_CobB"/>
    <property type="match status" value="1"/>
</dbReference>
<dbReference type="PROSITE" id="PS51274">
    <property type="entry name" value="GATASE_COBBQ"/>
    <property type="match status" value="1"/>
</dbReference>
<comment type="miscellaneous">
    <text evidence="7">The a and c carboxylates of hydrogenobyrinate are activated for nucleophilic attack via formation of a phosphorylated intermediate by ATP. CobB catalyzes first the amidation of the c-carboxylate, and then that of the a-carboxylate.</text>
</comment>
<evidence type="ECO:0000313" key="10">
    <source>
        <dbReference type="EMBL" id="GAA3179759.1"/>
    </source>
</evidence>
<evidence type="ECO:0000256" key="4">
    <source>
        <dbReference type="ARBA" id="ARBA00022840"/>
    </source>
</evidence>
<dbReference type="PANTHER" id="PTHR43873">
    <property type="entry name" value="COBYRINATE A,C-DIAMIDE SYNTHASE"/>
    <property type="match status" value="1"/>
</dbReference>
<proteinExistence type="inferred from homology"/>
<keyword evidence="4 7" id="KW-0067">ATP-binding</keyword>
<feature type="domain" description="CobQ/CobB/MinD/ParA nucleotide binding" evidence="8">
    <location>
        <begin position="8"/>
        <end position="193"/>
    </location>
</feature>
<dbReference type="Gene3D" id="3.40.50.880">
    <property type="match status" value="1"/>
</dbReference>
<comment type="similarity">
    <text evidence="7">Belongs to the CobB/CbiA family.</text>
</comment>
<feature type="domain" description="CobB/CobQ-like glutamine amidotransferase" evidence="9">
    <location>
        <begin position="253"/>
        <end position="435"/>
    </location>
</feature>
<keyword evidence="5 7" id="KW-0460">Magnesium</keyword>
<dbReference type="NCBIfam" id="TIGR00379">
    <property type="entry name" value="cobB"/>
    <property type="match status" value="1"/>
</dbReference>
<evidence type="ECO:0000313" key="11">
    <source>
        <dbReference type="Proteomes" id="UP001501866"/>
    </source>
</evidence>
<feature type="active site" description="Nucleophile" evidence="7">
    <location>
        <position position="335"/>
    </location>
</feature>
<dbReference type="SUPFAM" id="SSF52317">
    <property type="entry name" value="Class I glutamine amidotransferase-like"/>
    <property type="match status" value="1"/>
</dbReference>
<feature type="site" description="Increases nucleophilicity of active site Cys" evidence="7">
    <location>
        <position position="429"/>
    </location>
</feature>
<keyword evidence="3 7" id="KW-0547">Nucleotide-binding</keyword>
<keyword evidence="2 7" id="KW-0436">Ligase</keyword>
<dbReference type="HAMAP" id="MF_00027">
    <property type="entry name" value="CobB_CbiA"/>
    <property type="match status" value="1"/>
</dbReference>
<comment type="catalytic activity">
    <reaction evidence="7">
        <text>hydrogenobyrinate + 2 L-glutamine + 2 ATP + 2 H2O = hydrogenobyrinate a,c-diamide + 2 L-glutamate + 2 ADP + 2 phosphate + 2 H(+)</text>
        <dbReference type="Rhea" id="RHEA:12544"/>
        <dbReference type="ChEBI" id="CHEBI:15377"/>
        <dbReference type="ChEBI" id="CHEBI:15378"/>
        <dbReference type="ChEBI" id="CHEBI:29985"/>
        <dbReference type="ChEBI" id="CHEBI:30616"/>
        <dbReference type="ChEBI" id="CHEBI:43474"/>
        <dbReference type="ChEBI" id="CHEBI:58359"/>
        <dbReference type="ChEBI" id="CHEBI:77873"/>
        <dbReference type="ChEBI" id="CHEBI:77874"/>
        <dbReference type="ChEBI" id="CHEBI:456216"/>
        <dbReference type="EC" id="6.3.5.9"/>
    </reaction>
</comment>
<dbReference type="InterPro" id="IPR011698">
    <property type="entry name" value="GATase_3"/>
</dbReference>
<comment type="cofactor">
    <cofactor evidence="1 7">
        <name>Mg(2+)</name>
        <dbReference type="ChEBI" id="CHEBI:18420"/>
    </cofactor>
</comment>
<dbReference type="PANTHER" id="PTHR43873:SF1">
    <property type="entry name" value="COBYRINATE A,C-DIAMIDE SYNTHASE"/>
    <property type="match status" value="1"/>
</dbReference>
<keyword evidence="6 7" id="KW-0315">Glutamine amidotransferase</keyword>
<comment type="pathway">
    <text evidence="7">Cofactor biosynthesis; adenosylcobalamin biosynthesis; cob(II)yrinate a,c-diamide from precorrin-2 (aerobic route): step 9/10.</text>
</comment>
<organism evidence="10 11">
    <name type="scientific">Streptomyces virens</name>
    <dbReference type="NCBI Taxonomy" id="285572"/>
    <lineage>
        <taxon>Bacteria</taxon>
        <taxon>Bacillati</taxon>
        <taxon>Actinomycetota</taxon>
        <taxon>Actinomycetes</taxon>
        <taxon>Kitasatosporales</taxon>
        <taxon>Streptomycetaceae</taxon>
        <taxon>Streptomyces</taxon>
    </lineage>
</organism>
<dbReference type="NCBIfam" id="NF002204">
    <property type="entry name" value="PRK01077.1"/>
    <property type="match status" value="1"/>
</dbReference>
<comment type="caution">
    <text evidence="10">The sequence shown here is derived from an EMBL/GenBank/DDBJ whole genome shotgun (WGS) entry which is preliminary data.</text>
</comment>
<gene>
    <name evidence="7" type="primary">cobB</name>
    <name evidence="10" type="ORF">GCM10010451_31120</name>
</gene>
<dbReference type="InterPro" id="IPR029062">
    <property type="entry name" value="Class_I_gatase-like"/>
</dbReference>
<dbReference type="Proteomes" id="UP001501866">
    <property type="component" value="Unassembled WGS sequence"/>
</dbReference>
<protein>
    <recommendedName>
        <fullName evidence="7">Hydrogenobyrinate a,c-diamide synthase</fullName>
        <ecNumber evidence="7">6.3.5.9</ecNumber>
    </recommendedName>
    <alternativeName>
        <fullName evidence="7">Hydrogenobyrinic acid a,c-diamide synthase</fullName>
    </alternativeName>
</protein>
<accession>A0ABP6PI65</accession>
<evidence type="ECO:0000256" key="1">
    <source>
        <dbReference type="ARBA" id="ARBA00001946"/>
    </source>
</evidence>
<dbReference type="Pfam" id="PF01656">
    <property type="entry name" value="CbiA"/>
    <property type="match status" value="1"/>
</dbReference>
<dbReference type="Gene3D" id="3.40.50.300">
    <property type="entry name" value="P-loop containing nucleotide triphosphate hydrolases"/>
    <property type="match status" value="1"/>
</dbReference>
<dbReference type="CDD" id="cd05388">
    <property type="entry name" value="CobB_N"/>
    <property type="match status" value="1"/>
</dbReference>
<keyword evidence="7" id="KW-0169">Cobalamin biosynthesis</keyword>
<reference evidence="11" key="1">
    <citation type="journal article" date="2019" name="Int. J. Syst. Evol. Microbiol.">
        <title>The Global Catalogue of Microorganisms (GCM) 10K type strain sequencing project: providing services to taxonomists for standard genome sequencing and annotation.</title>
        <authorList>
            <consortium name="The Broad Institute Genomics Platform"/>
            <consortium name="The Broad Institute Genome Sequencing Center for Infectious Disease"/>
            <person name="Wu L."/>
            <person name="Ma J."/>
        </authorList>
    </citation>
    <scope>NUCLEOTIDE SEQUENCE [LARGE SCALE GENOMIC DNA]</scope>
    <source>
        <strain evidence="11">JCM 9095</strain>
    </source>
</reference>
<evidence type="ECO:0000256" key="7">
    <source>
        <dbReference type="HAMAP-Rule" id="MF_00027"/>
    </source>
</evidence>
<dbReference type="EC" id="6.3.5.9" evidence="7"/>
<name>A0ABP6PI65_9ACTN</name>
<dbReference type="EMBL" id="BAAAUH010000020">
    <property type="protein sequence ID" value="GAA3179759.1"/>
    <property type="molecule type" value="Genomic_DNA"/>
</dbReference>
<evidence type="ECO:0000256" key="3">
    <source>
        <dbReference type="ARBA" id="ARBA00022741"/>
    </source>
</evidence>
<sequence>MVTSVPRLVVAAPSSGSGKTTVATGLMAALAARGLAVSPHKVGPDYIDPGYHALATGRVGRNLDAYLCGAELVAPLFLHGARGCDIAVVEGVMGLYDGAAGEGELASTAHVAKLLRAPVVLVVDAAKQSRSVAALVHGFASFDPQVQVAGVILNKVGSDRHEELLREALDSAGMPVLGVLRRAPQVDTPSRHLGLVPVAERRDQALEAVAAMAAQVSAGCDLDALVALARSAGAMAQTAWEAPVHPSGRRPVVAVAGGPAFTFSYAEHSELLTAAGAEVVAFDPLRDEELPEGTRGLVVGGGFPEVYAAELSANEPLRKAVADLAAGGAPVAAECAGLLYLCRELDGMPMCGVLDATARMSERLTLGYRDAVAVSDSVLAGAGTRMRGHEFHRTVVEPGAGAAPAWGVRAPERRVEGFVQRGVHASYLHTHWASEPGVARRFVERCRTS</sequence>
<evidence type="ECO:0000256" key="2">
    <source>
        <dbReference type="ARBA" id="ARBA00022598"/>
    </source>
</evidence>
<evidence type="ECO:0000259" key="9">
    <source>
        <dbReference type="Pfam" id="PF07685"/>
    </source>
</evidence>
<evidence type="ECO:0000256" key="5">
    <source>
        <dbReference type="ARBA" id="ARBA00022842"/>
    </source>
</evidence>
<keyword evidence="11" id="KW-1185">Reference proteome</keyword>
<dbReference type="RefSeq" id="WP_161173970.1">
    <property type="nucleotide sequence ID" value="NZ_BAAAUH010000020.1"/>
</dbReference>
<comment type="function">
    <text evidence="7">Catalyzes the ATP-dependent amidation of the two carboxylate groups at positions a and c of hydrogenobyrinate, using either L-glutamine or ammonia as the nitrogen source.</text>
</comment>